<gene>
    <name evidence="2" type="ORF">DVK44_14285</name>
</gene>
<dbReference type="AlphaFoldDB" id="A0A345HPR1"/>
<name>A0A345HPR1_9ACTN</name>
<evidence type="ECO:0000256" key="1">
    <source>
        <dbReference type="SAM" id="MobiDB-lite"/>
    </source>
</evidence>
<feature type="region of interest" description="Disordered" evidence="1">
    <location>
        <begin position="144"/>
        <end position="181"/>
    </location>
</feature>
<dbReference type="OrthoDB" id="4350229at2"/>
<evidence type="ECO:0000313" key="2">
    <source>
        <dbReference type="EMBL" id="AXG78685.1"/>
    </source>
</evidence>
<keyword evidence="3" id="KW-1185">Reference proteome</keyword>
<sequence>MVSTDSSPAPPTSAHPHAKPGYGKRSASGQQPRGEADFVHLRPREAAIAAYIDRLPEGAAIGYKPLAAHIAAYGQQACAKALRFLSDAGHLRHVKQHLMVEDNSFRWVTRTYFSRTARDDAWWKTFVDGLLGIDLTARERAQRASGSAGVSASAESTERTERTPGPEPEPEPARTPVPAATPTPAYRLLAGLGRTEPRMTLSAAECEALEALAAEWLARGVVPEQLSRTLTDGLPHPLHSPGALARKRLETKMPPKPISPPPAYTDEAWMVCISCEADERTTRIVRGVCVECREDMETYEASDDPPAPSAAPASMAAAAAPAPVPGFIPATFRAGPATGVDIAARAAEARAAGGLRSRRGE</sequence>
<organism evidence="2 3">
    <name type="scientific">Streptomyces paludis</name>
    <dbReference type="NCBI Taxonomy" id="2282738"/>
    <lineage>
        <taxon>Bacteria</taxon>
        <taxon>Bacillati</taxon>
        <taxon>Actinomycetota</taxon>
        <taxon>Actinomycetes</taxon>
        <taxon>Kitasatosporales</taxon>
        <taxon>Streptomycetaceae</taxon>
        <taxon>Streptomyces</taxon>
    </lineage>
</organism>
<proteinExistence type="predicted"/>
<dbReference type="Proteomes" id="UP000253868">
    <property type="component" value="Chromosome"/>
</dbReference>
<dbReference type="EMBL" id="CP031194">
    <property type="protein sequence ID" value="AXG78685.1"/>
    <property type="molecule type" value="Genomic_DNA"/>
</dbReference>
<protein>
    <submittedName>
        <fullName evidence="2">Uncharacterized protein</fullName>
    </submittedName>
</protein>
<reference evidence="3" key="1">
    <citation type="submission" date="2018-07" db="EMBL/GenBank/DDBJ databases">
        <authorList>
            <person name="Zhao J."/>
        </authorList>
    </citation>
    <scope>NUCLEOTIDE SEQUENCE [LARGE SCALE GENOMIC DNA]</scope>
    <source>
        <strain evidence="3">GSSD-12</strain>
    </source>
</reference>
<dbReference type="KEGG" id="spad:DVK44_14285"/>
<feature type="compositionally biased region" description="Low complexity" evidence="1">
    <location>
        <begin position="144"/>
        <end position="155"/>
    </location>
</feature>
<accession>A0A345HPR1</accession>
<evidence type="ECO:0000313" key="3">
    <source>
        <dbReference type="Proteomes" id="UP000253868"/>
    </source>
</evidence>
<feature type="region of interest" description="Disordered" evidence="1">
    <location>
        <begin position="1"/>
        <end position="38"/>
    </location>
</feature>